<sequence>MSSSAQTHASKKRKADQEPATDPPLADPVLERSSTFWLDDGNIILQTPTTQFRVHKSVLNIHSTFFKDMFTLAQADDQPTVDGCPVVSVTDAEEDWDTLLTMLYHTEPMYFVQTNVLGTVSLIPMLRLGQKYEFERFKTEALEQLHLMYPRTLEGLDDMFNEALCESNPSMRQLQTVGNSEAFEMLNAMTELRIETVLPVLYFRCVRERSLVRIYYFRGMRWQTTVSTSQAEIFEGRDSPDDSVFLSKEMQFALALGKEKICERYLTTTFSWWHRGKVASSCISRASCKKTVNNDLRRMLEDNEDAVLYALDALGLESGLCQECDKEARTAHTIGRQALLDALPSFFGLPPWDQLKDF</sequence>
<dbReference type="Gene3D" id="3.30.710.10">
    <property type="entry name" value="Potassium Channel Kv1.1, Chain A"/>
    <property type="match status" value="1"/>
</dbReference>
<name>A0A8H5ES20_9AGAR</name>
<keyword evidence="4" id="KW-1185">Reference proteome</keyword>
<accession>A0A8H5ES20</accession>
<comment type="caution">
    <text evidence="3">The sequence shown here is derived from an EMBL/GenBank/DDBJ whole genome shotgun (WGS) entry which is preliminary data.</text>
</comment>
<dbReference type="OrthoDB" id="3217871at2759"/>
<dbReference type="Proteomes" id="UP000567179">
    <property type="component" value="Unassembled WGS sequence"/>
</dbReference>
<dbReference type="AlphaFoldDB" id="A0A8H5ES20"/>
<feature type="domain" description="BTB" evidence="2">
    <location>
        <begin position="41"/>
        <end position="104"/>
    </location>
</feature>
<dbReference type="InterPro" id="IPR000210">
    <property type="entry name" value="BTB/POZ_dom"/>
</dbReference>
<evidence type="ECO:0000313" key="3">
    <source>
        <dbReference type="EMBL" id="KAF5310259.1"/>
    </source>
</evidence>
<evidence type="ECO:0000256" key="1">
    <source>
        <dbReference type="SAM" id="MobiDB-lite"/>
    </source>
</evidence>
<evidence type="ECO:0000259" key="2">
    <source>
        <dbReference type="PROSITE" id="PS50097"/>
    </source>
</evidence>
<reference evidence="3 4" key="1">
    <citation type="journal article" date="2020" name="ISME J.">
        <title>Uncovering the hidden diversity of litter-decomposition mechanisms in mushroom-forming fungi.</title>
        <authorList>
            <person name="Floudas D."/>
            <person name="Bentzer J."/>
            <person name="Ahren D."/>
            <person name="Johansson T."/>
            <person name="Persson P."/>
            <person name="Tunlid A."/>
        </authorList>
    </citation>
    <scope>NUCLEOTIDE SEQUENCE [LARGE SCALE GENOMIC DNA]</scope>
    <source>
        <strain evidence="3 4">CBS 101986</strain>
    </source>
</reference>
<dbReference type="PROSITE" id="PS50097">
    <property type="entry name" value="BTB"/>
    <property type="match status" value="1"/>
</dbReference>
<evidence type="ECO:0000313" key="4">
    <source>
        <dbReference type="Proteomes" id="UP000567179"/>
    </source>
</evidence>
<protein>
    <recommendedName>
        <fullName evidence="2">BTB domain-containing protein</fullName>
    </recommendedName>
</protein>
<gene>
    <name evidence="3" type="ORF">D9619_010176</name>
</gene>
<dbReference type="EMBL" id="JAACJJ010000058">
    <property type="protein sequence ID" value="KAF5310259.1"/>
    <property type="molecule type" value="Genomic_DNA"/>
</dbReference>
<organism evidence="3 4">
    <name type="scientific">Psilocybe cf. subviscida</name>
    <dbReference type="NCBI Taxonomy" id="2480587"/>
    <lineage>
        <taxon>Eukaryota</taxon>
        <taxon>Fungi</taxon>
        <taxon>Dikarya</taxon>
        <taxon>Basidiomycota</taxon>
        <taxon>Agaricomycotina</taxon>
        <taxon>Agaricomycetes</taxon>
        <taxon>Agaricomycetidae</taxon>
        <taxon>Agaricales</taxon>
        <taxon>Agaricineae</taxon>
        <taxon>Strophariaceae</taxon>
        <taxon>Psilocybe</taxon>
    </lineage>
</organism>
<dbReference type="Pfam" id="PF00651">
    <property type="entry name" value="BTB"/>
    <property type="match status" value="1"/>
</dbReference>
<dbReference type="SUPFAM" id="SSF54695">
    <property type="entry name" value="POZ domain"/>
    <property type="match status" value="1"/>
</dbReference>
<proteinExistence type="predicted"/>
<feature type="region of interest" description="Disordered" evidence="1">
    <location>
        <begin position="1"/>
        <end position="28"/>
    </location>
</feature>
<dbReference type="CDD" id="cd18186">
    <property type="entry name" value="BTB_POZ_ZBTB_KLHL-like"/>
    <property type="match status" value="1"/>
</dbReference>
<dbReference type="InterPro" id="IPR011333">
    <property type="entry name" value="SKP1/BTB/POZ_sf"/>
</dbReference>